<reference evidence="2 3" key="1">
    <citation type="submission" date="2017-08" db="EMBL/GenBank/DDBJ databases">
        <title>Aeromonas veronii bv sobria strain NS22 whole genome sequencing.</title>
        <authorList>
            <person name="Katharios P."/>
            <person name="Ha V.Q."/>
            <person name="Smyrli M."/>
        </authorList>
    </citation>
    <scope>NUCLEOTIDE SEQUENCE [LARGE SCALE GENOMIC DNA]</scope>
    <source>
        <strain evidence="2 3">NS22</strain>
    </source>
</reference>
<evidence type="ECO:0000313" key="3">
    <source>
        <dbReference type="Proteomes" id="UP000323129"/>
    </source>
</evidence>
<evidence type="ECO:0000259" key="1">
    <source>
        <dbReference type="Pfam" id="PF04101"/>
    </source>
</evidence>
<gene>
    <name evidence="2" type="ORF">CJF24_05585</name>
</gene>
<comment type="caution">
    <text evidence="2">The sequence shown here is derived from an EMBL/GenBank/DDBJ whole genome shotgun (WGS) entry which is preliminary data.</text>
</comment>
<dbReference type="EMBL" id="NQMC01000011">
    <property type="protein sequence ID" value="TYD46803.1"/>
    <property type="molecule type" value="Genomic_DNA"/>
</dbReference>
<dbReference type="InterPro" id="IPR007235">
    <property type="entry name" value="Glyco_trans_28_C"/>
</dbReference>
<dbReference type="Pfam" id="PF04101">
    <property type="entry name" value="Glyco_tran_28_C"/>
    <property type="match status" value="1"/>
</dbReference>
<dbReference type="SUPFAM" id="SSF53756">
    <property type="entry name" value="UDP-Glycosyltransferase/glycogen phosphorylase"/>
    <property type="match status" value="1"/>
</dbReference>
<organism evidence="2 3">
    <name type="scientific">Aeromonas veronii</name>
    <dbReference type="NCBI Taxonomy" id="654"/>
    <lineage>
        <taxon>Bacteria</taxon>
        <taxon>Pseudomonadati</taxon>
        <taxon>Pseudomonadota</taxon>
        <taxon>Gammaproteobacteria</taxon>
        <taxon>Aeromonadales</taxon>
        <taxon>Aeromonadaceae</taxon>
        <taxon>Aeromonas</taxon>
    </lineage>
</organism>
<feature type="domain" description="Glycosyl transferase family 28 C-terminal" evidence="1">
    <location>
        <begin position="45"/>
        <end position="124"/>
    </location>
</feature>
<protein>
    <recommendedName>
        <fullName evidence="1">Glycosyl transferase family 28 C-terminal domain-containing protein</fullName>
    </recommendedName>
</protein>
<evidence type="ECO:0000313" key="2">
    <source>
        <dbReference type="EMBL" id="TYD46803.1"/>
    </source>
</evidence>
<accession>A0ABY3MPA6</accession>
<sequence>MGIEWQPLRPAFWNTAVREKSTSDIINILIIMGATDIRNLTERIFNLVIAMYPNAHVNIISNNQDVAFNKECTIYKNINDIEMLQLMSQCDLAISSAGQTMFELAKCGLPSILVCVVDNQEKQFKWSQENSLFPDGIYWDDPFFDEKIATQLTKMSSPIYRDSIAKHAQSLIDGQGVNKLINVLIGS</sequence>
<proteinExistence type="predicted"/>
<dbReference type="Gene3D" id="3.40.50.2000">
    <property type="entry name" value="Glycogen Phosphorylase B"/>
    <property type="match status" value="1"/>
</dbReference>
<dbReference type="Proteomes" id="UP000323129">
    <property type="component" value="Unassembled WGS sequence"/>
</dbReference>
<name>A0ABY3MPA6_AERVE</name>
<keyword evidence="3" id="KW-1185">Reference proteome</keyword>